<sequence>MNKQEVFDAIIDYEHEVGESFLDRFGYNINAANFMFWARGKDYISVEQFQEWEHAFSNGELEADDPNYYVYTDDEDVTFALIIDEEMEEHTYHAAMHVVALFISESSIYTRRFEAFIADKEI</sequence>
<evidence type="ECO:0000313" key="1">
    <source>
        <dbReference type="EMBL" id="ARQ94957.1"/>
    </source>
</evidence>
<dbReference type="Proteomes" id="UP000222741">
    <property type="component" value="Segment"/>
</dbReference>
<evidence type="ECO:0000313" key="2">
    <source>
        <dbReference type="Proteomes" id="UP000222741"/>
    </source>
</evidence>
<accession>A0A1X9SG27</accession>
<reference evidence="2" key="1">
    <citation type="submission" date="2017-04" db="EMBL/GenBank/DDBJ databases">
        <authorList>
            <person name="Abille Z."/>
            <person name="Afsharjavan R."/>
            <person name="Alms C.E."/>
            <person name="Anil A."/>
            <person name="Azuma E.A."/>
            <person name="Boateng D."/>
            <person name="Bowden K.V."/>
            <person name="Bui Q."/>
            <person name="Callaghan K.D."/>
            <person name="Canova P.N."/>
            <person name="Carter A.-G.V."/>
            <person name="Carty B."/>
            <person name="Choudhary A."/>
            <person name="Chugh K."/>
            <person name="Clark C.B."/>
            <person name="Clark J."/>
            <person name="Cortez R."/>
            <person name="Dalwadi R.M."/>
            <person name="Daou G."/>
            <person name="Das M."/>
            <person name="Dasari S."/>
            <person name="Davis E.H."/>
            <person name="Defreitas N."/>
            <person name="Demirji J."/>
            <person name="Endres C."/>
            <person name="Fakhar S."/>
            <person name="Feeley N."/>
            <person name="Flores D.C."/>
            <person name="Fowler A.R."/>
            <person name="George T."/>
            <person name="Greis H.L."/>
            <person name="Groleau D.L."/>
            <person name="Gulati J.K."/>
            <person name="Guzman W."/>
            <person name="Hallworth A.N."/>
            <person name="Hariri A."/>
            <person name="Haya V.N."/>
            <person name="Hoffman A.K."/>
            <person name="Horne B."/>
            <person name="Howard T."/>
            <person name="Iglesia A.J."/>
            <person name="Ijezie O.D."/>
            <person name="Incognito N.A."/>
            <person name="Inen J.A."/>
            <person name="Jaiswal A."/>
            <person name="Jezek R.A."/>
            <person name="Kawa A.C."/>
            <person name="Khan F."/>
            <person name="Khin A.C."/>
            <person name="Knapo J."/>
            <person name="Kong A.S."/>
            <person name="Le B.Q."/>
            <person name="Le Q.M."/>
            <person name="Le T.-H.M."/>
            <person name="Lee M."/>
            <person name="Lockwood J.L."/>
            <person name="Loto-Rojas G.S."/>
            <person name="Mantzavinos A."/>
            <person name="Martinez D.R."/>
            <person name="Meadows A.R."/>
            <person name="Mehr S."/>
            <person name="Mellon M.N."/>
            <person name="Memon S."/>
            <person name="Miller B."/>
            <person name="Min S."/>
            <person name="Mitchell L.M."/>
            <person name="Mohamed I.R."/>
            <person name="Mohammed F.O."/>
            <person name="More S."/>
            <person name="Muntaha S."/>
            <person name="Nadeem I."/>
            <person name="Ndjeumen-Njinguet A.S."/>
            <person name="Ng P."/>
            <person name="Ngu V.E."/>
            <person name="Nguyen B.N."/>
            <person name="OHern C.T."/>
            <person name="Oboh U.S."/>
            <person name="Pagano C.W."/>
            <person name="Panakal P.R."/>
            <person name="Park D.A."/>
            <person name="Parsana D."/>
            <person name="Patel P."/>
            <person name="Patel V.S."/>
            <person name="Patwardhan V.M."/>
            <person name="Pawar S.D."/>
            <person name="Payne V.R."/>
            <person name="Petricel I.M."/>
            <person name="Phillips C."/>
            <person name="Puglisi K.M."/>
            <person name="Ramaprasad G."/>
            <person name="Raza A.S."/>
            <person name="Rivera-Oven A.G."/>
            <person name="Robins E."/>
            <person name="Roeun D.C."/>
            <person name="Rostovtseva N."/>
            <person name="Sadat M."/>
            <person name="Seas A."/>
            <person name="So E.J."/>
            <person name="Sogbesan C."/>
            <person name="Strumsky L.A."/>
            <person name="Sun J.L."/>
            <person name="Sutherland H.J."/>
            <person name="Tchakounte I."/>
            <person name="Tewell J.R."/>
            <person name="Thapa D.J."/>
            <person name="Tkach Y."/>
            <person name="Tran C.D."/>
            <person name="Tran V."/>
            <person name="Vithayathil T."/>
            <person name="Vivekanandan A."/>
            <person name="Wang S.R."/>
            <person name="White E."/>
            <person name="Yang A.L."/>
            <person name="Ye D.T."/>
            <person name="Yirenkyi M."/>
            <person name="Zarb J.S."/>
            <person name="Zhang S."/>
            <person name="Zhou M.T."/>
            <person name="Cao A."/>
            <person name="Nguyen K.M."/>
            <person name="Patel K."/>
            <person name="Patel P."/>
            <person name="Pennington E."/>
            <person name="Sendze O."/>
            <person name="Zahangir S."/>
            <person name="Correa-Mendez M."/>
            <person name="Fabian M.F."/>
            <person name="Liu S."/>
            <person name="Jethmalani Y."/>
            <person name="Nunn R."/>
            <person name="Prakash A."/>
            <person name="Louise T."/>
            <person name="Russell D.A."/>
            <person name="Hatfull G.F."/>
            <person name="Erill I."/>
            <person name="Caruso S.M."/>
        </authorList>
    </citation>
    <scope>NUCLEOTIDE SEQUENCE [LARGE SCALE GENOMIC DNA]</scope>
</reference>
<gene>
    <name evidence="1" type="ORF">FLAPJACK_43</name>
</gene>
<dbReference type="EMBL" id="KY888882">
    <property type="protein sequence ID" value="ARQ94957.1"/>
    <property type="molecule type" value="Genomic_DNA"/>
</dbReference>
<proteinExistence type="predicted"/>
<organism evidence="1 2">
    <name type="scientific">Bacillus phage Flapjack</name>
    <dbReference type="NCBI Taxonomy" id="1983465"/>
    <lineage>
        <taxon>Viruses</taxon>
        <taxon>Duplodnaviria</taxon>
        <taxon>Heunggongvirae</taxon>
        <taxon>Uroviricota</taxon>
        <taxon>Caudoviricetes</taxon>
        <taxon>Herelleviridae</taxon>
        <taxon>Bastillevirinae</taxon>
        <taxon>Bequatrovirus</taxon>
        <taxon>Bequatrovirus spock</taxon>
    </lineage>
</organism>
<name>A0A1X9SG27_9CAUD</name>
<protein>
    <submittedName>
        <fullName evidence="1">Uncharacterized protein</fullName>
    </submittedName>
</protein>